<keyword evidence="1" id="KW-0812">Transmembrane</keyword>
<comment type="caution">
    <text evidence="2">The sequence shown here is derived from an EMBL/GenBank/DDBJ whole genome shotgun (WGS) entry which is preliminary data.</text>
</comment>
<gene>
    <name evidence="2" type="ORF">A4A49_22462</name>
</gene>
<protein>
    <submittedName>
        <fullName evidence="2">Uncharacterized protein</fullName>
    </submittedName>
</protein>
<evidence type="ECO:0000313" key="2">
    <source>
        <dbReference type="EMBL" id="OIT27209.1"/>
    </source>
</evidence>
<keyword evidence="1" id="KW-0472">Membrane</keyword>
<accession>A0A1J6L7X8</accession>
<dbReference type="EMBL" id="MJEQ01002486">
    <property type="protein sequence ID" value="OIT27209.1"/>
    <property type="molecule type" value="Genomic_DNA"/>
</dbReference>
<evidence type="ECO:0000256" key="1">
    <source>
        <dbReference type="SAM" id="Phobius"/>
    </source>
</evidence>
<reference evidence="2" key="1">
    <citation type="submission" date="2016-11" db="EMBL/GenBank/DDBJ databases">
        <title>The genome of Nicotiana attenuata.</title>
        <authorList>
            <person name="Xu S."/>
            <person name="Brockmoeller T."/>
            <person name="Gaquerel E."/>
            <person name="Navarro A."/>
            <person name="Kuhl H."/>
            <person name="Gase K."/>
            <person name="Ling Z."/>
            <person name="Zhou W."/>
            <person name="Kreitzer C."/>
            <person name="Stanke M."/>
            <person name="Tang H."/>
            <person name="Lyons E."/>
            <person name="Pandey P."/>
            <person name="Pandey S.P."/>
            <person name="Timmermann B."/>
            <person name="Baldwin I.T."/>
        </authorList>
    </citation>
    <scope>NUCLEOTIDE SEQUENCE [LARGE SCALE GENOMIC DNA]</scope>
    <source>
        <strain evidence="2">UT</strain>
    </source>
</reference>
<name>A0A1J6L7X8_NICAT</name>
<organism evidence="2 3">
    <name type="scientific">Nicotiana attenuata</name>
    <name type="common">Coyote tobacco</name>
    <dbReference type="NCBI Taxonomy" id="49451"/>
    <lineage>
        <taxon>Eukaryota</taxon>
        <taxon>Viridiplantae</taxon>
        <taxon>Streptophyta</taxon>
        <taxon>Embryophyta</taxon>
        <taxon>Tracheophyta</taxon>
        <taxon>Spermatophyta</taxon>
        <taxon>Magnoliopsida</taxon>
        <taxon>eudicotyledons</taxon>
        <taxon>Gunneridae</taxon>
        <taxon>Pentapetalae</taxon>
        <taxon>asterids</taxon>
        <taxon>lamiids</taxon>
        <taxon>Solanales</taxon>
        <taxon>Solanaceae</taxon>
        <taxon>Nicotianoideae</taxon>
        <taxon>Nicotianeae</taxon>
        <taxon>Nicotiana</taxon>
    </lineage>
</organism>
<evidence type="ECO:0000313" key="3">
    <source>
        <dbReference type="Proteomes" id="UP000187609"/>
    </source>
</evidence>
<dbReference type="AlphaFoldDB" id="A0A1J6L7X8"/>
<feature type="transmembrane region" description="Helical" evidence="1">
    <location>
        <begin position="48"/>
        <end position="65"/>
    </location>
</feature>
<sequence length="106" mass="12805">QSTHLNRYHLPAHSIQTVRSPKPRYKITHHLFINLHPIINLFRLRRQFFLFSPDLFLIISLLLIPDSDLCRSFADLQFEYGYELHHVSAFRSLGRRFCYEPFDFEK</sequence>
<keyword evidence="3" id="KW-1185">Reference proteome</keyword>
<feature type="non-terminal residue" evidence="2">
    <location>
        <position position="1"/>
    </location>
</feature>
<dbReference type="Gramene" id="OIT27209">
    <property type="protein sequence ID" value="OIT27209"/>
    <property type="gene ID" value="A4A49_22462"/>
</dbReference>
<dbReference type="Proteomes" id="UP000187609">
    <property type="component" value="Unassembled WGS sequence"/>
</dbReference>
<keyword evidence="1" id="KW-1133">Transmembrane helix</keyword>
<proteinExistence type="predicted"/>